<comment type="caution">
    <text evidence="3">The sequence shown here is derived from an EMBL/GenBank/DDBJ whole genome shotgun (WGS) entry which is preliminary data.</text>
</comment>
<dbReference type="InterPro" id="IPR001005">
    <property type="entry name" value="SANT/Myb"/>
</dbReference>
<reference evidence="3" key="2">
    <citation type="journal article" date="2014" name="PLoS Genet.">
        <title>Signature gene expression reveals novel clues to the molecular mechanisms of dimorphic transition in Penicillium marneffei.</title>
        <authorList>
            <person name="Yang E."/>
            <person name="Wang G."/>
            <person name="Cai J."/>
            <person name="Woo P.C."/>
            <person name="Lau S.K."/>
            <person name="Yuen K.-Y."/>
            <person name="Chow W.-N."/>
            <person name="Lin X."/>
        </authorList>
    </citation>
    <scope>NUCLEOTIDE SEQUENCE</scope>
    <source>
        <strain evidence="3">PM1</strain>
    </source>
</reference>
<dbReference type="HOGENOM" id="CLU_515982_0_0_1"/>
<feature type="region of interest" description="Disordered" evidence="1">
    <location>
        <begin position="49"/>
        <end position="68"/>
    </location>
</feature>
<name>A0A093VNN4_TALMA</name>
<reference key="1">
    <citation type="journal article" date="2014" name="PLoS Genet.">
        <title>Signature Gene Expression Reveals Novel Clues to the Molecular Mechanisms of Dimorphic Transition in Penicillium marneffei.</title>
        <authorList>
            <person name="Yang E."/>
            <person name="Wang G."/>
            <person name="Cai J."/>
            <person name="Woo P.C."/>
            <person name="Lau S.K."/>
            <person name="Yuen K.-Y."/>
            <person name="Chow W.-N."/>
            <person name="Lin X."/>
        </authorList>
    </citation>
    <scope>NUCLEOTIDE SEQUENCE [LARGE SCALE GENOMIC DNA]</scope>
    <source>
        <strain>PM1</strain>
    </source>
</reference>
<sequence length="528" mass="58897">MSLCFAIIRLLGHPPQDPCFPRRFSPDFGSRLLLSAPSKKGKHSLHGWLTRSHQPPASNSTTSSCTFSPRQPLIDRKLAVNRIRFRRVLPCLMITVPAFHFSQPDWMRQVDDVTLSVGDPGGYDAVLTWNPHADCVDQAVGQVPWHFGLACTKIETCICCIPPVSQQGQTFHCPARVRPLLRRDSMDNIIFENPSQPRKKKASSHVSVPVARYDTAIEQAPGPIDPCFSHDTNFDLHAHDKEPVSLYEIFSLSGDEEMGNEDLIVRSPQALSPVNINGEQEWAVSGTRGSAEDVIPIDPAILQEDNVREKNGDKNPAPGFSGSFYPTSPTSLVPHEQAQIIEPPTPVSDAISEPQRLPSKRRRSNETHRDNPRKRCRNGSLPAKDQHCTLYSCFSAAPLHERLEFLAWLLRTGLSESLSAASLQVPVSPVKMTDQDTDSARTRRRRPLAIPNKGGVTSTKSGKRRAWEPDEIKLLVTLKEEGLSWSMIAKRFSEQFPGRSQGTMQVYWSQKLQYLHKKSHPGPRAAGE</sequence>
<evidence type="ECO:0000313" key="3">
    <source>
        <dbReference type="EMBL" id="KFX48266.1"/>
    </source>
</evidence>
<feature type="compositionally biased region" description="Polar residues" evidence="1">
    <location>
        <begin position="51"/>
        <end position="68"/>
    </location>
</feature>
<feature type="domain" description="Myb-like" evidence="2">
    <location>
        <begin position="459"/>
        <end position="512"/>
    </location>
</feature>
<accession>A0A093VNN4</accession>
<organism evidence="3">
    <name type="scientific">Talaromyces marneffei PM1</name>
    <dbReference type="NCBI Taxonomy" id="1077442"/>
    <lineage>
        <taxon>Eukaryota</taxon>
        <taxon>Fungi</taxon>
        <taxon>Dikarya</taxon>
        <taxon>Ascomycota</taxon>
        <taxon>Pezizomycotina</taxon>
        <taxon>Eurotiomycetes</taxon>
        <taxon>Eurotiomycetidae</taxon>
        <taxon>Eurotiales</taxon>
        <taxon>Trichocomaceae</taxon>
        <taxon>Talaromyces</taxon>
        <taxon>Talaromyces sect. Talaromyces</taxon>
    </lineage>
</organism>
<proteinExistence type="predicted"/>
<evidence type="ECO:0000259" key="2">
    <source>
        <dbReference type="PROSITE" id="PS50090"/>
    </source>
</evidence>
<evidence type="ECO:0000256" key="1">
    <source>
        <dbReference type="SAM" id="MobiDB-lite"/>
    </source>
</evidence>
<dbReference type="PROSITE" id="PS50090">
    <property type="entry name" value="MYB_LIKE"/>
    <property type="match status" value="1"/>
</dbReference>
<dbReference type="AlphaFoldDB" id="A0A093VNN4"/>
<feature type="region of interest" description="Disordered" evidence="1">
    <location>
        <begin position="342"/>
        <end position="381"/>
    </location>
</feature>
<dbReference type="EMBL" id="JPOX01000012">
    <property type="protein sequence ID" value="KFX48266.1"/>
    <property type="molecule type" value="Genomic_DNA"/>
</dbReference>
<protein>
    <recommendedName>
        <fullName evidence="2">Myb-like domain-containing protein</fullName>
    </recommendedName>
</protein>
<gene>
    <name evidence="3" type="ORF">GQ26_0120120</name>
</gene>